<dbReference type="EMBL" id="LWLT01000004">
    <property type="status" value="NOT_ANNOTATED_CDS"/>
    <property type="molecule type" value="Genomic_DNA"/>
</dbReference>
<proteinExistence type="predicted"/>
<evidence type="ECO:0000256" key="1">
    <source>
        <dbReference type="SAM" id="MobiDB-lite"/>
    </source>
</evidence>
<evidence type="ECO:0000313" key="3">
    <source>
        <dbReference type="Proteomes" id="UP000291000"/>
    </source>
</evidence>
<protein>
    <submittedName>
        <fullName evidence="2">Uncharacterized protein</fullName>
    </submittedName>
</protein>
<dbReference type="GeneTree" id="ENSGT00930000152421"/>
<dbReference type="OMA" id="KWSEIGV"/>
<reference evidence="2" key="3">
    <citation type="submission" date="2025-09" db="UniProtKB">
        <authorList>
            <consortium name="Ensembl"/>
        </authorList>
    </citation>
    <scope>IDENTIFICATION</scope>
</reference>
<sequence>MALGPGASLVLCEDANMTPNLSSTEAPGLGSGIISGPSLDTDLVAVLNPSLSPGSCSIPGVALVPNLNPTLIPVLEEAPGLESDDTPRPDDSRSTTPGSLQITVAHSAEALALDSNHLSRLNSQGTLSPRLFKNPHSSVYILKYVCLGPQKNLSGMFVGTLLIYPPVQVKWSEIGVQLHPFPCGVQLLL</sequence>
<feature type="region of interest" description="Disordered" evidence="1">
    <location>
        <begin position="78"/>
        <end position="98"/>
    </location>
</feature>
<keyword evidence="3" id="KW-1185">Reference proteome</keyword>
<dbReference type="AlphaFoldDB" id="A0A452F4Q2"/>
<evidence type="ECO:0000313" key="2">
    <source>
        <dbReference type="Ensembl" id="ENSCHIP00000019144.1"/>
    </source>
</evidence>
<reference evidence="2 3" key="1">
    <citation type="submission" date="2016-04" db="EMBL/GenBank/DDBJ databases">
        <title>Polished mammalian reference genomes with single-molecule sequencing and chromosome conformation capture applied to the Capra hircus genome.</title>
        <authorList>
            <person name="Bickhart D.M."/>
            <person name="Koren S."/>
            <person name="Rosen B."/>
            <person name="Hastie A."/>
            <person name="Liachko I."/>
            <person name="Sullivan S.T."/>
            <person name="Burton J."/>
            <person name="Sayre B.L."/>
            <person name="Huson H.J."/>
            <person name="Lee J."/>
            <person name="Lam E."/>
            <person name="Kelley C.M."/>
            <person name="Hutchison J.L."/>
            <person name="Zhou Y."/>
            <person name="Sun J."/>
            <person name="Crisa A."/>
            <person name="Schwartz J.C."/>
            <person name="Hammond J.A."/>
            <person name="Schroeder S.G."/>
            <person name="Liu G.E."/>
            <person name="Dunham M."/>
            <person name="Shendure J."/>
            <person name="Sonstegard T.S."/>
            <person name="Phillippy A.M."/>
            <person name="Van Tassell C.P."/>
            <person name="Smith T.P."/>
        </authorList>
    </citation>
    <scope>NUCLEOTIDE SEQUENCE [LARGE SCALE GENOMIC DNA]</scope>
</reference>
<reference evidence="2" key="2">
    <citation type="submission" date="2025-08" db="UniProtKB">
        <authorList>
            <consortium name="Ensembl"/>
        </authorList>
    </citation>
    <scope>IDENTIFICATION</scope>
</reference>
<dbReference type="STRING" id="9925.ENSCHIP00000019144"/>
<dbReference type="Proteomes" id="UP000291000">
    <property type="component" value="Chromosome 3"/>
</dbReference>
<accession>A0A452F4Q2</accession>
<dbReference type="Ensembl" id="ENSCHIT00000026959.1">
    <property type="protein sequence ID" value="ENSCHIP00000019144.1"/>
    <property type="gene ID" value="ENSCHIG00000018280.1"/>
</dbReference>
<dbReference type="Bgee" id="ENSCHIG00000018280">
    <property type="expression patterns" value="Expressed in adult mammalian kidney and 8 other cell types or tissues"/>
</dbReference>
<name>A0A452F4Q2_CAPHI</name>
<organism evidence="2 3">
    <name type="scientific">Capra hircus</name>
    <name type="common">Goat</name>
    <dbReference type="NCBI Taxonomy" id="9925"/>
    <lineage>
        <taxon>Eukaryota</taxon>
        <taxon>Metazoa</taxon>
        <taxon>Chordata</taxon>
        <taxon>Craniata</taxon>
        <taxon>Vertebrata</taxon>
        <taxon>Euteleostomi</taxon>
        <taxon>Mammalia</taxon>
        <taxon>Eutheria</taxon>
        <taxon>Laurasiatheria</taxon>
        <taxon>Artiodactyla</taxon>
        <taxon>Ruminantia</taxon>
        <taxon>Pecora</taxon>
        <taxon>Bovidae</taxon>
        <taxon>Caprinae</taxon>
        <taxon>Capra</taxon>
    </lineage>
</organism>